<dbReference type="STRING" id="1197717.BED41_14235"/>
<protein>
    <submittedName>
        <fullName evidence="1">Uncharacterized protein</fullName>
    </submittedName>
</protein>
<accession>A0A1B2I861</accession>
<dbReference type="Proteomes" id="UP000093044">
    <property type="component" value="Chromosome"/>
</dbReference>
<dbReference type="EMBL" id="CP016757">
    <property type="protein sequence ID" value="ANZ46155.1"/>
    <property type="molecule type" value="Genomic_DNA"/>
</dbReference>
<dbReference type="KEGG" id="cpor:BED41_14235"/>
<name>A0A1B2I861_9BACT</name>
<dbReference type="AlphaFoldDB" id="A0A1B2I861"/>
<reference evidence="1" key="1">
    <citation type="submission" date="2016-08" db="EMBL/GenBank/DDBJ databases">
        <title>Complete genome of Cloacibacillus porcorum.</title>
        <authorList>
            <person name="Looft T."/>
            <person name="Bayles D.O."/>
            <person name="Alt D.P."/>
        </authorList>
    </citation>
    <scope>NUCLEOTIDE SEQUENCE [LARGE SCALE GENOMIC DNA]</scope>
    <source>
        <strain evidence="1">CL-84</strain>
    </source>
</reference>
<gene>
    <name evidence="1" type="ORF">BED41_14235</name>
</gene>
<evidence type="ECO:0000313" key="2">
    <source>
        <dbReference type="Proteomes" id="UP000093044"/>
    </source>
</evidence>
<evidence type="ECO:0000313" key="1">
    <source>
        <dbReference type="EMBL" id="ANZ46155.1"/>
    </source>
</evidence>
<organism evidence="1 2">
    <name type="scientific">Cloacibacillus porcorum</name>
    <dbReference type="NCBI Taxonomy" id="1197717"/>
    <lineage>
        <taxon>Bacteria</taxon>
        <taxon>Thermotogati</taxon>
        <taxon>Synergistota</taxon>
        <taxon>Synergistia</taxon>
        <taxon>Synergistales</taxon>
        <taxon>Synergistaceae</taxon>
        <taxon>Cloacibacillus</taxon>
    </lineage>
</organism>
<sequence>MFAKKLTQESKKCPAAIRFRFFPWYRRDGLHVLSYNHTDTGACRAGLYSGRPWMESVAADRIFMFACLFFEYAGYLRAGGSLERKDKYGYGL</sequence>
<keyword evidence="2" id="KW-1185">Reference proteome</keyword>
<proteinExistence type="predicted"/>